<comment type="caution">
    <text evidence="7">The sequence shown here is derived from an EMBL/GenBank/DDBJ whole genome shotgun (WGS) entry which is preliminary data.</text>
</comment>
<protein>
    <recommendedName>
        <fullName evidence="3">UDP-glucose 4-epimerase</fullName>
    </recommendedName>
    <alternativeName>
        <fullName evidence="5">Galactowaldenase</fullName>
    </alternativeName>
    <alternativeName>
        <fullName evidence="4">UDP-galactose 4-epimerase</fullName>
    </alternativeName>
</protein>
<evidence type="ECO:0000313" key="7">
    <source>
        <dbReference type="EMBL" id="NKX51887.1"/>
    </source>
</evidence>
<comment type="similarity">
    <text evidence="2">Belongs to the NAD(P)-dependent epimerase/dehydratase family.</text>
</comment>
<dbReference type="Gene3D" id="3.40.50.720">
    <property type="entry name" value="NAD(P)-binding Rossmann-like Domain"/>
    <property type="match status" value="1"/>
</dbReference>
<dbReference type="Pfam" id="PF01370">
    <property type="entry name" value="Epimerase"/>
    <property type="match status" value="2"/>
</dbReference>
<dbReference type="Proteomes" id="UP000523795">
    <property type="component" value="Unassembled WGS sequence"/>
</dbReference>
<evidence type="ECO:0000256" key="5">
    <source>
        <dbReference type="ARBA" id="ARBA00033067"/>
    </source>
</evidence>
<feature type="domain" description="NAD-dependent epimerase/dehydratase" evidence="6">
    <location>
        <begin position="172"/>
        <end position="281"/>
    </location>
</feature>
<evidence type="ECO:0000256" key="3">
    <source>
        <dbReference type="ARBA" id="ARBA00018569"/>
    </source>
</evidence>
<dbReference type="InterPro" id="IPR001509">
    <property type="entry name" value="Epimerase_deHydtase"/>
</dbReference>
<name>A0ABX1JVT4_9MICC</name>
<sequence>MNVKILVTGGVGFIGSHVVELLLEQGHEVVVFDKLVEQVHGDGGPQFLADGVEFIQADMMDRAKLAGALRGVEQVVHLAAEVGVGQSMYEIHRYVQANTGGTALLLDILANEPHKVSKLVVASSMSIYGEGSYRCEEHGLQAPRLRTEAQLKSRSWELQCTLCGQRLVPVPTAETKPLYPTSVYAISKMDQELLCLSVGPAYGVDVTAVRYFNAYGPRQALSNPYTGVAAISSGRLLNGLPPLVDEDGLQMRDFIHVTDVARATVAALTAPKARGKAINVGMGDPISIREVATLLAETLGVDIEPEITGQFRSGDIRHCWADPTAARDLLGFEPTYRFRDQGVKDLVEWVRVQTAIDRQSDAIKELQRRGLSV</sequence>
<accession>A0ABX1JVT4</accession>
<keyword evidence="8" id="KW-1185">Reference proteome</keyword>
<feature type="domain" description="NAD-dependent epimerase/dehydratase" evidence="6">
    <location>
        <begin position="5"/>
        <end position="133"/>
    </location>
</feature>
<dbReference type="InterPro" id="IPR036291">
    <property type="entry name" value="NAD(P)-bd_dom_sf"/>
</dbReference>
<dbReference type="PRINTS" id="PR01713">
    <property type="entry name" value="NUCEPIMERASE"/>
</dbReference>
<proteinExistence type="inferred from homology"/>
<dbReference type="PANTHER" id="PTHR43725">
    <property type="entry name" value="UDP-GLUCOSE 4-EPIMERASE"/>
    <property type="match status" value="1"/>
</dbReference>
<organism evidence="7 8">
    <name type="scientific">Arthrobacter deserti</name>
    <dbReference type="NCBI Taxonomy" id="1742687"/>
    <lineage>
        <taxon>Bacteria</taxon>
        <taxon>Bacillati</taxon>
        <taxon>Actinomycetota</taxon>
        <taxon>Actinomycetes</taxon>
        <taxon>Micrococcales</taxon>
        <taxon>Micrococcaceae</taxon>
        <taxon>Arthrobacter</taxon>
    </lineage>
</organism>
<dbReference type="PANTHER" id="PTHR43725:SF53">
    <property type="entry name" value="UDP-ARABINOSE 4-EPIMERASE 1"/>
    <property type="match status" value="1"/>
</dbReference>
<dbReference type="SUPFAM" id="SSF51735">
    <property type="entry name" value="NAD(P)-binding Rossmann-fold domains"/>
    <property type="match status" value="1"/>
</dbReference>
<evidence type="ECO:0000313" key="8">
    <source>
        <dbReference type="Proteomes" id="UP000523795"/>
    </source>
</evidence>
<evidence type="ECO:0000256" key="4">
    <source>
        <dbReference type="ARBA" id="ARBA00031367"/>
    </source>
</evidence>
<evidence type="ECO:0000259" key="6">
    <source>
        <dbReference type="Pfam" id="PF01370"/>
    </source>
</evidence>
<gene>
    <name evidence="7" type="ORF">HER39_15205</name>
</gene>
<dbReference type="EMBL" id="JAAZSR010000338">
    <property type="protein sequence ID" value="NKX51887.1"/>
    <property type="molecule type" value="Genomic_DNA"/>
</dbReference>
<comment type="pathway">
    <text evidence="1">Carbohydrate metabolism; galactose metabolism.</text>
</comment>
<evidence type="ECO:0000256" key="1">
    <source>
        <dbReference type="ARBA" id="ARBA00004947"/>
    </source>
</evidence>
<reference evidence="7 8" key="1">
    <citation type="submission" date="2020-04" db="EMBL/GenBank/DDBJ databases">
        <authorList>
            <person name="Liu S."/>
        </authorList>
    </citation>
    <scope>NUCLEOTIDE SEQUENCE [LARGE SCALE GENOMIC DNA]</scope>
    <source>
        <strain evidence="7 8">CGMCC 1.15091</strain>
    </source>
</reference>
<evidence type="ECO:0000256" key="2">
    <source>
        <dbReference type="ARBA" id="ARBA00007637"/>
    </source>
</evidence>